<evidence type="ECO:0000256" key="1">
    <source>
        <dbReference type="ARBA" id="ARBA00022801"/>
    </source>
</evidence>
<dbReference type="AlphaFoldDB" id="A0AA86GPQ5"/>
<accession>A0AA86GPQ5</accession>
<gene>
    <name evidence="3" type="ORF">SGRAN_2231</name>
</gene>
<keyword evidence="4" id="KW-1185">Reference proteome</keyword>
<dbReference type="PANTHER" id="PTHR46018">
    <property type="entry name" value="ZINC PHOSPHODIESTERASE ELAC PROTEIN 1"/>
    <property type="match status" value="1"/>
</dbReference>
<dbReference type="InterPro" id="IPR001279">
    <property type="entry name" value="Metallo-B-lactamas"/>
</dbReference>
<dbReference type="EC" id="3.1.26.11" evidence="3"/>
<evidence type="ECO:0000259" key="2">
    <source>
        <dbReference type="Pfam" id="PF12706"/>
    </source>
</evidence>
<organism evidence="3 4">
    <name type="scientific">Sphingopyxis granuli</name>
    <dbReference type="NCBI Taxonomy" id="267128"/>
    <lineage>
        <taxon>Bacteria</taxon>
        <taxon>Pseudomonadati</taxon>
        <taxon>Pseudomonadota</taxon>
        <taxon>Alphaproteobacteria</taxon>
        <taxon>Sphingomonadales</taxon>
        <taxon>Sphingomonadaceae</taxon>
        <taxon>Sphingopyxis</taxon>
    </lineage>
</organism>
<evidence type="ECO:0000313" key="4">
    <source>
        <dbReference type="Proteomes" id="UP000058599"/>
    </source>
</evidence>
<name>A0AA86GPQ5_9SPHN</name>
<dbReference type="CDD" id="cd07719">
    <property type="entry name" value="arylsulfatase_AtsA-like_MBL-fold"/>
    <property type="match status" value="1"/>
</dbReference>
<feature type="domain" description="Metallo-beta-lactamase" evidence="2">
    <location>
        <begin position="27"/>
        <end position="233"/>
    </location>
</feature>
<evidence type="ECO:0000313" key="3">
    <source>
        <dbReference type="EMBL" id="AMG74598.1"/>
    </source>
</evidence>
<proteinExistence type="predicted"/>
<dbReference type="KEGG" id="sgi:SGRAN_2231"/>
<dbReference type="PANTHER" id="PTHR46018:SF2">
    <property type="entry name" value="ZINC PHOSPHODIESTERASE ELAC PROTEIN 1"/>
    <property type="match status" value="1"/>
</dbReference>
<reference evidence="3 4" key="1">
    <citation type="journal article" date="2016" name="BMC Genomics">
        <title>Genomic analysis of the nitrate-respiring Sphingopyxis granuli (formerly Sphingomonas macrogoltabida) strain TFA.</title>
        <authorList>
            <person name="Garcia-Romero I."/>
            <person name="Perez-Pulido A.J."/>
            <person name="Gonzalez-Flores Y.E."/>
            <person name="Reyes-Ramirez F."/>
            <person name="Santero E."/>
            <person name="Floriano B."/>
        </authorList>
    </citation>
    <scope>NUCLEOTIDE SEQUENCE [LARGE SCALE GENOMIC DNA]</scope>
    <source>
        <strain evidence="3 4">TFA</strain>
    </source>
</reference>
<dbReference type="SUPFAM" id="SSF56281">
    <property type="entry name" value="Metallo-hydrolase/oxidoreductase"/>
    <property type="match status" value="1"/>
</dbReference>
<dbReference type="Proteomes" id="UP000058599">
    <property type="component" value="Chromosome"/>
</dbReference>
<sequence>MIAGKAMFVVDAGEGGARNISLMGLPNPRIRGLFLTHFHSDHIDGMGPMMLLRWTASGNESPLPVHGPEGVEAVIAGFNAAYAADNGYRTAHHGTTITPPVAAGAVAMPFAMPTAPTAIYEADGLQVMAFPVDHRPVRPAVGYRFDYKGRSVVISGDTAPSPSLEAAAKGADLLIHEALQPKMVQHLSDRLTAAGRPQTGRIMHDILDYHANPAQAADSARRAGVRMLVLSHIVPPLPSRYFDAALLDGADNRFDGPIIVGEDGQYFSLPVGSRAIDRGSWF</sequence>
<dbReference type="EMBL" id="CP012199">
    <property type="protein sequence ID" value="AMG74598.1"/>
    <property type="molecule type" value="Genomic_DNA"/>
</dbReference>
<dbReference type="GO" id="GO:0042781">
    <property type="term" value="F:3'-tRNA processing endoribonuclease activity"/>
    <property type="evidence" value="ECO:0007669"/>
    <property type="project" value="UniProtKB-EC"/>
</dbReference>
<dbReference type="InterPro" id="IPR044094">
    <property type="entry name" value="AtsA-like_MBL-fold"/>
</dbReference>
<protein>
    <submittedName>
        <fullName evidence="3">Ribonuclease Z</fullName>
        <ecNumber evidence="3">3.1.26.11</ecNumber>
    </submittedName>
</protein>
<dbReference type="Gene3D" id="3.60.15.10">
    <property type="entry name" value="Ribonuclease Z/Hydroxyacylglutathione hydrolase-like"/>
    <property type="match status" value="1"/>
</dbReference>
<dbReference type="InterPro" id="IPR036866">
    <property type="entry name" value="RibonucZ/Hydroxyglut_hydro"/>
</dbReference>
<dbReference type="Pfam" id="PF12706">
    <property type="entry name" value="Lactamase_B_2"/>
    <property type="match status" value="1"/>
</dbReference>
<keyword evidence="1 3" id="KW-0378">Hydrolase</keyword>